<dbReference type="AlphaFoldDB" id="A0A1G2NE84"/>
<dbReference type="Proteomes" id="UP000177797">
    <property type="component" value="Unassembled WGS sequence"/>
</dbReference>
<keyword evidence="1" id="KW-0812">Transmembrane</keyword>
<proteinExistence type="predicted"/>
<reference evidence="2 3" key="1">
    <citation type="journal article" date="2016" name="Nat. Commun.">
        <title>Thousands of microbial genomes shed light on interconnected biogeochemical processes in an aquifer system.</title>
        <authorList>
            <person name="Anantharaman K."/>
            <person name="Brown C.T."/>
            <person name="Hug L.A."/>
            <person name="Sharon I."/>
            <person name="Castelle C.J."/>
            <person name="Probst A.J."/>
            <person name="Thomas B.C."/>
            <person name="Singh A."/>
            <person name="Wilkins M.J."/>
            <person name="Karaoz U."/>
            <person name="Brodie E.L."/>
            <person name="Williams K.H."/>
            <person name="Hubbard S.S."/>
            <person name="Banfield J.F."/>
        </authorList>
    </citation>
    <scope>NUCLEOTIDE SEQUENCE [LARGE SCALE GENOMIC DNA]</scope>
</reference>
<gene>
    <name evidence="2" type="ORF">A2938_00900</name>
</gene>
<evidence type="ECO:0000256" key="1">
    <source>
        <dbReference type="SAM" id="Phobius"/>
    </source>
</evidence>
<protein>
    <recommendedName>
        <fullName evidence="4">Band 7 domain-containing protein</fullName>
    </recommendedName>
</protein>
<evidence type="ECO:0000313" key="2">
    <source>
        <dbReference type="EMBL" id="OHA34395.1"/>
    </source>
</evidence>
<feature type="transmembrane region" description="Helical" evidence="1">
    <location>
        <begin position="125"/>
        <end position="141"/>
    </location>
</feature>
<keyword evidence="1" id="KW-0472">Membrane</keyword>
<organism evidence="2 3">
    <name type="scientific">Candidatus Taylorbacteria bacterium RIFCSPLOWO2_01_FULL_48_100</name>
    <dbReference type="NCBI Taxonomy" id="1802322"/>
    <lineage>
        <taxon>Bacteria</taxon>
        <taxon>Candidatus Tayloriibacteriota</taxon>
    </lineage>
</organism>
<sequence length="397" mass="44524">MLETIVGLLILIPLIVLFLYNAAKNKQQATFVDQDTIEFIVKGGKLDDVLENIDGWHYQQKNMGWLYVREANKNATGKLIKGSDGKPTFDEKHIQVSNAIVRTGEVKDTTGAVLGMNKKEKKRPLAELCGFYWVSVLYPLWKIHKFKVVHLRIRPDTAVPENAPIEKWLDSSVHNQTGDTTEETSLLWKFPRPVLVRDVEFLDLFEASVLLQNNFQIVKPQPIVFTYRERFFSLLEQVIQAAVIDYLRKYPGGYEAFIKLGVTGSQSDFFWEALDPLNYGPRGLIEEFGVYLIDSRVVQIQLSKLDDTAAKALKAKKIAELEGDAEVMKAEKHAKAITTVATADAAALTSQITATGVTTEILQAKFAVDIARLNIEKADKIKTGVTWVEGGAIQINK</sequence>
<accession>A0A1G2NE84</accession>
<comment type="caution">
    <text evidence="2">The sequence shown here is derived from an EMBL/GenBank/DDBJ whole genome shotgun (WGS) entry which is preliminary data.</text>
</comment>
<evidence type="ECO:0008006" key="4">
    <source>
        <dbReference type="Google" id="ProtNLM"/>
    </source>
</evidence>
<evidence type="ECO:0000313" key="3">
    <source>
        <dbReference type="Proteomes" id="UP000177797"/>
    </source>
</evidence>
<dbReference type="EMBL" id="MHSA01000012">
    <property type="protein sequence ID" value="OHA34395.1"/>
    <property type="molecule type" value="Genomic_DNA"/>
</dbReference>
<keyword evidence="1" id="KW-1133">Transmembrane helix</keyword>
<feature type="transmembrane region" description="Helical" evidence="1">
    <location>
        <begin position="6"/>
        <end position="23"/>
    </location>
</feature>
<name>A0A1G2NE84_9BACT</name>